<accession>A0A9I9EM67</accession>
<dbReference type="Gramene" id="MELO3C035644.2.1">
    <property type="protein sequence ID" value="MELO3C035644.2.1"/>
    <property type="gene ID" value="MELO3C035644.2"/>
</dbReference>
<proteinExistence type="predicted"/>
<evidence type="ECO:0000313" key="1">
    <source>
        <dbReference type="EnsemblPlants" id="MELO3C035644.2.1"/>
    </source>
</evidence>
<reference evidence="1" key="1">
    <citation type="submission" date="2023-03" db="UniProtKB">
        <authorList>
            <consortium name="EnsemblPlants"/>
        </authorList>
    </citation>
    <scope>IDENTIFICATION</scope>
</reference>
<name>A0A9I9EM67_CUCME</name>
<protein>
    <submittedName>
        <fullName evidence="1">Uncharacterized protein</fullName>
    </submittedName>
</protein>
<organism evidence="1">
    <name type="scientific">Cucumis melo</name>
    <name type="common">Muskmelon</name>
    <dbReference type="NCBI Taxonomy" id="3656"/>
    <lineage>
        <taxon>Eukaryota</taxon>
        <taxon>Viridiplantae</taxon>
        <taxon>Streptophyta</taxon>
        <taxon>Embryophyta</taxon>
        <taxon>Tracheophyta</taxon>
        <taxon>Spermatophyta</taxon>
        <taxon>Magnoliopsida</taxon>
        <taxon>eudicotyledons</taxon>
        <taxon>Gunneridae</taxon>
        <taxon>Pentapetalae</taxon>
        <taxon>rosids</taxon>
        <taxon>fabids</taxon>
        <taxon>Cucurbitales</taxon>
        <taxon>Cucurbitaceae</taxon>
        <taxon>Benincaseae</taxon>
        <taxon>Cucumis</taxon>
    </lineage>
</organism>
<sequence>MKKHPIIAKLVSRQPSVQSKVSTNLKPKFEFLQDEKAAASICCSSWPLTFDFKGDGIVIGQFEGVYIGLELGRLVFYGGENVMSYNSIWNRIMNSSVILAALAVSPYDSKHGASHLQLEHEKERNLRMANLIGFGLHSELESRDVNITLLSFCLCFIQLSRANLLSELICVVMNTKIYKIGKMRQQLYTVGNEFDSYNKWSLTNGRRTMVEVNRKNLQRKFRCSKRKQRKSPTKIMDSTKRYNSVKRRVWIVEKDDESGRGRQLQRKTMSERGRG</sequence>
<dbReference type="EnsemblPlants" id="MELO3C035644.2.1">
    <property type="protein sequence ID" value="MELO3C035644.2.1"/>
    <property type="gene ID" value="MELO3C035644.2"/>
</dbReference>
<dbReference type="AlphaFoldDB" id="A0A9I9EM67"/>